<dbReference type="AlphaFoldDB" id="A0A6B1D5E8"/>
<sequence length="75" mass="8462">MNPSIHELLEKVEFVVDVEGQKKAVMLDYSIWKDLVSLLEDIEDSAEIEASRNSGEEVVSWDEAKAELRSKGINV</sequence>
<accession>A0A6B1D5E8</accession>
<gene>
    <name evidence="1" type="ORF">F4X14_05850</name>
</gene>
<reference evidence="1" key="1">
    <citation type="submission" date="2019-09" db="EMBL/GenBank/DDBJ databases">
        <title>Characterisation of the sponge microbiome using genome-centric metagenomics.</title>
        <authorList>
            <person name="Engelberts J.P."/>
            <person name="Robbins S.J."/>
            <person name="De Goeij J.M."/>
            <person name="Aranda M."/>
            <person name="Bell S.C."/>
            <person name="Webster N.S."/>
        </authorList>
    </citation>
    <scope>NUCLEOTIDE SEQUENCE</scope>
    <source>
        <strain evidence="1">SB0661_bin_32</strain>
    </source>
</reference>
<proteinExistence type="predicted"/>
<dbReference type="EMBL" id="VXMH01000027">
    <property type="protein sequence ID" value="MYC94477.1"/>
    <property type="molecule type" value="Genomic_DNA"/>
</dbReference>
<comment type="caution">
    <text evidence="1">The sequence shown here is derived from an EMBL/GenBank/DDBJ whole genome shotgun (WGS) entry which is preliminary data.</text>
</comment>
<evidence type="ECO:0000313" key="1">
    <source>
        <dbReference type="EMBL" id="MYC94477.1"/>
    </source>
</evidence>
<name>A0A6B1D5E8_9CHLR</name>
<organism evidence="1">
    <name type="scientific">Caldilineaceae bacterium SB0661_bin_32</name>
    <dbReference type="NCBI Taxonomy" id="2605255"/>
    <lineage>
        <taxon>Bacteria</taxon>
        <taxon>Bacillati</taxon>
        <taxon>Chloroflexota</taxon>
        <taxon>Caldilineae</taxon>
        <taxon>Caldilineales</taxon>
        <taxon>Caldilineaceae</taxon>
    </lineage>
</organism>
<protein>
    <submittedName>
        <fullName evidence="1">Uncharacterized protein</fullName>
    </submittedName>
</protein>